<evidence type="ECO:0000313" key="7">
    <source>
        <dbReference type="Proteomes" id="UP000235220"/>
    </source>
</evidence>
<dbReference type="InterPro" id="IPR001461">
    <property type="entry name" value="Aspartic_peptidase_A1"/>
</dbReference>
<evidence type="ECO:0000256" key="6">
    <source>
        <dbReference type="ARBA" id="ARBA00023180"/>
    </source>
</evidence>
<proteinExistence type="inferred from homology"/>
<dbReference type="PANTHER" id="PTHR47967:SF23">
    <property type="entry name" value="OS04G0448300 PROTEIN"/>
    <property type="match status" value="1"/>
</dbReference>
<comment type="similarity">
    <text evidence="1">Belongs to the peptidase A1 family.</text>
</comment>
<accession>A0A2I4H1V8</accession>
<dbReference type="RefSeq" id="XP_018850119.2">
    <property type="nucleotide sequence ID" value="XM_018994574.2"/>
</dbReference>
<dbReference type="GO" id="GO:0006508">
    <property type="term" value="P:proteolysis"/>
    <property type="evidence" value="ECO:0007669"/>
    <property type="project" value="UniProtKB-KW"/>
</dbReference>
<dbReference type="PRINTS" id="PR00792">
    <property type="entry name" value="PEPSIN"/>
</dbReference>
<evidence type="ECO:0000256" key="2">
    <source>
        <dbReference type="ARBA" id="ARBA00022670"/>
    </source>
</evidence>
<evidence type="ECO:0000256" key="5">
    <source>
        <dbReference type="ARBA" id="ARBA00022801"/>
    </source>
</evidence>
<dbReference type="InterPro" id="IPR032799">
    <property type="entry name" value="TAXi_C"/>
</dbReference>
<dbReference type="KEGG" id="jre:109012770"/>
<dbReference type="Gramene" id="Jr01_30990_p1">
    <property type="protein sequence ID" value="cds.Jr01_30990_p1"/>
    <property type="gene ID" value="Jr01_30990"/>
</dbReference>
<dbReference type="PROSITE" id="PS51767">
    <property type="entry name" value="PEPTIDASE_A1"/>
    <property type="match status" value="1"/>
</dbReference>
<sequence>MASSYFLSSFIFLELALVVILFLISPAFSTPRRTLDQRQTVLQSGFRVSLKHVDAGKNLTMFQRIQRGVERGRYRLQRLSAMASATISNSQVDGPIRSGNGEFLMDLSIGTPPVSFSAIIDSGSDLIWTQCKPCQQCYHQPTPIFDPEKSSSFSKMSCENHLCNALPSPTCEGDVCQYYYEYGDDSTTEGVMATETFTFGNSNTSKVSITNIGFGCGNDNFGNGLDQGAGLVGLGRGSLSLVSQLKQPKFSYCLTPFDDTPSGTLLMGSRAGANGGTNASNIKTTPLIKNPTQPTFYYLSLEGISVGNTFVPVISDFEKDGSGGVIIDCGTTLTYMFRSVFDGVKQALIAQIGLPVDDSDASGLDLCFTLQSTEEPPEPILINYPRMVFHFKGADLELPPTNYMVRDSVDKICLAMADSGILGMGVIGNIQQQNFLVTHDLVKETISFVPTQCDQL</sequence>
<gene>
    <name evidence="8" type="primary">LOC109012770</name>
</gene>
<keyword evidence="3" id="KW-0732">Signal</keyword>
<evidence type="ECO:0000256" key="4">
    <source>
        <dbReference type="ARBA" id="ARBA00022750"/>
    </source>
</evidence>
<dbReference type="Pfam" id="PF14543">
    <property type="entry name" value="TAXi_N"/>
    <property type="match status" value="1"/>
</dbReference>
<dbReference type="InterPro" id="IPR033121">
    <property type="entry name" value="PEPTIDASE_A1"/>
</dbReference>
<dbReference type="STRING" id="51240.A0A2I4H1V8"/>
<dbReference type="Gene3D" id="2.40.70.10">
    <property type="entry name" value="Acid Proteases"/>
    <property type="match status" value="2"/>
</dbReference>
<dbReference type="Proteomes" id="UP000235220">
    <property type="component" value="Chromosome 1"/>
</dbReference>
<keyword evidence="2" id="KW-0645">Protease</keyword>
<dbReference type="OrthoDB" id="660550at2759"/>
<keyword evidence="4" id="KW-0064">Aspartyl protease</keyword>
<keyword evidence="5" id="KW-0378">Hydrolase</keyword>
<dbReference type="AlphaFoldDB" id="A0A2I4H1V8"/>
<evidence type="ECO:0000256" key="1">
    <source>
        <dbReference type="ARBA" id="ARBA00007447"/>
    </source>
</evidence>
<dbReference type="FunFam" id="2.40.70.10:FF:000016">
    <property type="entry name" value="Probable aspartic protease At2g35615"/>
    <property type="match status" value="1"/>
</dbReference>
<dbReference type="SUPFAM" id="SSF50630">
    <property type="entry name" value="Acid proteases"/>
    <property type="match status" value="1"/>
</dbReference>
<dbReference type="Pfam" id="PF14541">
    <property type="entry name" value="TAXi_C"/>
    <property type="match status" value="1"/>
</dbReference>
<dbReference type="PANTHER" id="PTHR47967">
    <property type="entry name" value="OS07G0603500 PROTEIN-RELATED"/>
    <property type="match status" value="1"/>
</dbReference>
<dbReference type="InterPro" id="IPR034161">
    <property type="entry name" value="Pepsin-like_plant"/>
</dbReference>
<dbReference type="InterPro" id="IPR051708">
    <property type="entry name" value="Plant_Aspart_Prot_A1"/>
</dbReference>
<dbReference type="GO" id="GO:0005576">
    <property type="term" value="C:extracellular region"/>
    <property type="evidence" value="ECO:0000318"/>
    <property type="project" value="GO_Central"/>
</dbReference>
<protein>
    <submittedName>
        <fullName evidence="8">Aspartic proteinase nepenthesin-1-like</fullName>
    </submittedName>
</protein>
<evidence type="ECO:0000256" key="3">
    <source>
        <dbReference type="ARBA" id="ARBA00022729"/>
    </source>
</evidence>
<dbReference type="CDD" id="cd05476">
    <property type="entry name" value="pepsin_A_like_plant"/>
    <property type="match status" value="1"/>
</dbReference>
<keyword evidence="7" id="KW-1185">Reference proteome</keyword>
<dbReference type="FunCoup" id="A0A2I4H1V8">
    <property type="interactions" value="24"/>
</dbReference>
<dbReference type="GeneID" id="109012770"/>
<reference evidence="8" key="1">
    <citation type="submission" date="2025-08" db="UniProtKB">
        <authorList>
            <consortium name="RefSeq"/>
        </authorList>
    </citation>
    <scope>IDENTIFICATION</scope>
    <source>
        <tissue evidence="8">Leaves</tissue>
    </source>
</reference>
<evidence type="ECO:0000313" key="8">
    <source>
        <dbReference type="RefSeq" id="XP_018850119.2"/>
    </source>
</evidence>
<organism evidence="7 8">
    <name type="scientific">Juglans regia</name>
    <name type="common">English walnut</name>
    <dbReference type="NCBI Taxonomy" id="51240"/>
    <lineage>
        <taxon>Eukaryota</taxon>
        <taxon>Viridiplantae</taxon>
        <taxon>Streptophyta</taxon>
        <taxon>Embryophyta</taxon>
        <taxon>Tracheophyta</taxon>
        <taxon>Spermatophyta</taxon>
        <taxon>Magnoliopsida</taxon>
        <taxon>eudicotyledons</taxon>
        <taxon>Gunneridae</taxon>
        <taxon>Pentapetalae</taxon>
        <taxon>rosids</taxon>
        <taxon>fabids</taxon>
        <taxon>Fagales</taxon>
        <taxon>Juglandaceae</taxon>
        <taxon>Juglans</taxon>
    </lineage>
</organism>
<dbReference type="InterPro" id="IPR021109">
    <property type="entry name" value="Peptidase_aspartic_dom_sf"/>
</dbReference>
<keyword evidence="6" id="KW-0325">Glycoprotein</keyword>
<dbReference type="InterPro" id="IPR032861">
    <property type="entry name" value="TAXi_N"/>
</dbReference>
<dbReference type="GO" id="GO:0004190">
    <property type="term" value="F:aspartic-type endopeptidase activity"/>
    <property type="evidence" value="ECO:0000318"/>
    <property type="project" value="GO_Central"/>
</dbReference>
<name>A0A2I4H1V8_JUGRE</name>